<proteinExistence type="predicted"/>
<protein>
    <submittedName>
        <fullName evidence="1">Uncharacterized protein</fullName>
    </submittedName>
</protein>
<keyword evidence="2" id="KW-1185">Reference proteome</keyword>
<reference evidence="2" key="1">
    <citation type="journal article" date="2023" name="Nat. Plants">
        <title>Single-cell RNA sequencing provides a high-resolution roadmap for understanding the multicellular compartmentation of specialized metabolism.</title>
        <authorList>
            <person name="Sun S."/>
            <person name="Shen X."/>
            <person name="Li Y."/>
            <person name="Li Y."/>
            <person name="Wang S."/>
            <person name="Li R."/>
            <person name="Zhang H."/>
            <person name="Shen G."/>
            <person name="Guo B."/>
            <person name="Wei J."/>
            <person name="Xu J."/>
            <person name="St-Pierre B."/>
            <person name="Chen S."/>
            <person name="Sun C."/>
        </authorList>
    </citation>
    <scope>NUCLEOTIDE SEQUENCE [LARGE SCALE GENOMIC DNA]</scope>
</reference>
<name>A0ACB9ZS52_CATRO</name>
<accession>A0ACB9ZS52</accession>
<organism evidence="1 2">
    <name type="scientific">Catharanthus roseus</name>
    <name type="common">Madagascar periwinkle</name>
    <name type="synonym">Vinca rosea</name>
    <dbReference type="NCBI Taxonomy" id="4058"/>
    <lineage>
        <taxon>Eukaryota</taxon>
        <taxon>Viridiplantae</taxon>
        <taxon>Streptophyta</taxon>
        <taxon>Embryophyta</taxon>
        <taxon>Tracheophyta</taxon>
        <taxon>Spermatophyta</taxon>
        <taxon>Magnoliopsida</taxon>
        <taxon>eudicotyledons</taxon>
        <taxon>Gunneridae</taxon>
        <taxon>Pentapetalae</taxon>
        <taxon>asterids</taxon>
        <taxon>lamiids</taxon>
        <taxon>Gentianales</taxon>
        <taxon>Apocynaceae</taxon>
        <taxon>Rauvolfioideae</taxon>
        <taxon>Vinceae</taxon>
        <taxon>Catharanthinae</taxon>
        <taxon>Catharanthus</taxon>
    </lineage>
</organism>
<comment type="caution">
    <text evidence="1">The sequence shown here is derived from an EMBL/GenBank/DDBJ whole genome shotgun (WGS) entry which is preliminary data.</text>
</comment>
<gene>
    <name evidence="1" type="ORF">M9H77_35924</name>
</gene>
<dbReference type="Proteomes" id="UP001060085">
    <property type="component" value="Linkage Group LG08"/>
</dbReference>
<evidence type="ECO:0000313" key="2">
    <source>
        <dbReference type="Proteomes" id="UP001060085"/>
    </source>
</evidence>
<dbReference type="EMBL" id="CM044708">
    <property type="protein sequence ID" value="KAI5649919.1"/>
    <property type="molecule type" value="Genomic_DNA"/>
</dbReference>
<sequence>MNNSRAEKQREQEANRSGELGQQAWNQLEKLRQEAPLVQCITNFVSMDIMANVLLSAGASPAMIHSIEEIPEFTPKAHALCVNMGTLTPDWLPAMKKAAEVANKEGKPWILDPVAAGATSFRLKACIELLELKPTVVRGNASEILALFKSSVDSNSKGVDSIHDSVDAVEAAKSLAQASGSVIAVSGAVDIVTDGQRVVGVQNGVAMLQKITATGCSVTALIAAFVAIDPLHVVEATASALSIFGLASEIGMDMAKGPASLRVHLIDSLYGLKQATVLHRVSISDL</sequence>
<evidence type="ECO:0000313" key="1">
    <source>
        <dbReference type="EMBL" id="KAI5649919.1"/>
    </source>
</evidence>